<dbReference type="InterPro" id="IPR003615">
    <property type="entry name" value="HNH_nuc"/>
</dbReference>
<dbReference type="Pfam" id="PF26345">
    <property type="entry name" value="ScoMcrA_N"/>
    <property type="match status" value="1"/>
</dbReference>
<feature type="domain" description="HNH nuclease" evidence="1">
    <location>
        <begin position="277"/>
        <end position="329"/>
    </location>
</feature>
<evidence type="ECO:0000313" key="2">
    <source>
        <dbReference type="EMBL" id="KUG15224.1"/>
    </source>
</evidence>
<organism evidence="2">
    <name type="scientific">hydrocarbon metagenome</name>
    <dbReference type="NCBI Taxonomy" id="938273"/>
    <lineage>
        <taxon>unclassified sequences</taxon>
        <taxon>metagenomes</taxon>
        <taxon>ecological metagenomes</taxon>
    </lineage>
</organism>
<name>A0A0W8F2U6_9ZZZZ</name>
<dbReference type="SMART" id="SM00507">
    <property type="entry name" value="HNHc"/>
    <property type="match status" value="1"/>
</dbReference>
<protein>
    <recommendedName>
        <fullName evidence="1">HNH nuclease domain-containing protein</fullName>
    </recommendedName>
</protein>
<dbReference type="Gene3D" id="1.10.30.50">
    <property type="match status" value="1"/>
</dbReference>
<dbReference type="InterPro" id="IPR058807">
    <property type="entry name" value="ScoMcrA_N"/>
</dbReference>
<dbReference type="EMBL" id="LNQE01001574">
    <property type="protein sequence ID" value="KUG15224.1"/>
    <property type="molecule type" value="Genomic_DNA"/>
</dbReference>
<dbReference type="Pfam" id="PF13391">
    <property type="entry name" value="HNH_2"/>
    <property type="match status" value="1"/>
</dbReference>
<sequence length="387" mass="44261">MAPGIPRNIRKEHIISALAAIDREGYPKEHESIRYSLVYEGRRYPPVWVIRTANIFANKEPLDTRLFSGGEQSNNFLKKFGFRIAKKTHSAVDHTSFDFETMERQRIWREIQANYKGQNIPAHVLRDTYRISSGSAGIWVDRERTSKISNDESGIAISVFYGGTTCHDDRSESSIRYPYPVTNRRGGRDDHDITATKNAKKFNIPVFVITRSDLDPTRRDVKKGYVRDWDDVHQGFLIESGKIPEYTKDGAFSEDIPFSLNQKRKRSLSSRSESTPRFSFDVFKRYGRRCAVCTMEVGGLLGAAHIKPAGENGSDDPRNGIPLCHNHHAAFDQFSFSIHPGRYAIVTRENGPSRADLGILYEDISKLKACPDRLALQWHYKRFLQEK</sequence>
<reference evidence="2" key="1">
    <citation type="journal article" date="2015" name="Proc. Natl. Acad. Sci. U.S.A.">
        <title>Networks of energetic and metabolic interactions define dynamics in microbial communities.</title>
        <authorList>
            <person name="Embree M."/>
            <person name="Liu J.K."/>
            <person name="Al-Bassam M.M."/>
            <person name="Zengler K."/>
        </authorList>
    </citation>
    <scope>NUCLEOTIDE SEQUENCE</scope>
</reference>
<accession>A0A0W8F2U6</accession>
<evidence type="ECO:0000259" key="1">
    <source>
        <dbReference type="SMART" id="SM00507"/>
    </source>
</evidence>
<proteinExistence type="predicted"/>
<gene>
    <name evidence="2" type="ORF">ASZ90_015122</name>
</gene>
<dbReference type="AlphaFoldDB" id="A0A0W8F2U6"/>
<comment type="caution">
    <text evidence="2">The sequence shown here is derived from an EMBL/GenBank/DDBJ whole genome shotgun (WGS) entry which is preliminary data.</text>
</comment>